<reference evidence="2" key="1">
    <citation type="submission" date="2007-02" db="EMBL/GenBank/DDBJ databases">
        <title>Complete sequence of Mycobacterium sp. JLS.</title>
        <authorList>
            <consortium name="US DOE Joint Genome Institute"/>
            <person name="Copeland A."/>
            <person name="Lucas S."/>
            <person name="Lapidus A."/>
            <person name="Barry K."/>
            <person name="Detter J.C."/>
            <person name="Glavina del Rio T."/>
            <person name="Hammon N."/>
            <person name="Israni S."/>
            <person name="Dalin E."/>
            <person name="Tice H."/>
            <person name="Pitluck S."/>
            <person name="Chain P."/>
            <person name="Malfatti S."/>
            <person name="Shin M."/>
            <person name="Vergez L."/>
            <person name="Schmutz J."/>
            <person name="Larimer F."/>
            <person name="Land M."/>
            <person name="Hauser L."/>
            <person name="Kyrpides N."/>
            <person name="Mikhailova N."/>
            <person name="Miller C.D."/>
            <person name="Anderson A.J."/>
            <person name="Sims R.C."/>
            <person name="Richardson P."/>
        </authorList>
    </citation>
    <scope>NUCLEOTIDE SEQUENCE [LARGE SCALE GENOMIC DNA]</scope>
    <source>
        <strain evidence="2">JLS</strain>
    </source>
</reference>
<keyword evidence="1" id="KW-0472">Membrane</keyword>
<accession>A0A5Q5CC82</accession>
<dbReference type="EMBL" id="CP000580">
    <property type="protein sequence ID" value="ABN96790.1"/>
    <property type="molecule type" value="Genomic_DNA"/>
</dbReference>
<proteinExistence type="predicted"/>
<protein>
    <submittedName>
        <fullName evidence="2">Uncharacterized protein</fullName>
    </submittedName>
</protein>
<dbReference type="AlphaFoldDB" id="A0A5Q5CC82"/>
<evidence type="ECO:0000256" key="1">
    <source>
        <dbReference type="SAM" id="Phobius"/>
    </source>
</evidence>
<feature type="transmembrane region" description="Helical" evidence="1">
    <location>
        <begin position="123"/>
        <end position="142"/>
    </location>
</feature>
<sequence>MAELIQEFPLNLQTQLQQAGLIYIQVGLTVEGLVSLERRGAVMIRLVHDGGDIAAIKTAVAAMAQHLPPTLQDATGKSDLALEKEIEIRQKQGGITVAKGEIVTPHTLRFWPYVRTERPREHTLMWCLGGLMLVALLTATGLEWMHPISLSWPDVIRGHSERIATALFVALLTTFVNLVFEYRDWRSETTEVKWLFG</sequence>
<organism evidence="2">
    <name type="scientific">Mycobacterium sp. (strain JLS)</name>
    <dbReference type="NCBI Taxonomy" id="164757"/>
    <lineage>
        <taxon>Bacteria</taxon>
        <taxon>Bacillati</taxon>
        <taxon>Actinomycetota</taxon>
        <taxon>Actinomycetes</taxon>
        <taxon>Mycobacteriales</taxon>
        <taxon>Mycobacteriaceae</taxon>
        <taxon>Mycobacterium</taxon>
    </lineage>
</organism>
<dbReference type="KEGG" id="mjl:Mjls_0981"/>
<gene>
    <name evidence="2" type="ordered locus">Mjls_0981</name>
</gene>
<keyword evidence="1" id="KW-1133">Transmembrane helix</keyword>
<name>A0A5Q5CC82_MYCSJ</name>
<feature type="transmembrane region" description="Helical" evidence="1">
    <location>
        <begin position="162"/>
        <end position="180"/>
    </location>
</feature>
<keyword evidence="1" id="KW-0812">Transmembrane</keyword>
<evidence type="ECO:0000313" key="2">
    <source>
        <dbReference type="EMBL" id="ABN96790.1"/>
    </source>
</evidence>